<organism evidence="1 2">
    <name type="scientific">Actinacidiphila oryziradicis</name>
    <dbReference type="NCBI Taxonomy" id="2571141"/>
    <lineage>
        <taxon>Bacteria</taxon>
        <taxon>Bacillati</taxon>
        <taxon>Actinomycetota</taxon>
        <taxon>Actinomycetes</taxon>
        <taxon>Kitasatosporales</taxon>
        <taxon>Streptomycetaceae</taxon>
        <taxon>Actinacidiphila</taxon>
    </lineage>
</organism>
<reference evidence="1 2" key="1">
    <citation type="submission" date="2019-04" db="EMBL/GenBank/DDBJ databases">
        <title>Streptomyces oryziradicis sp. nov., a novel actinomycete isolated from rhizosphere soil of rice (Oryza sativa L.).</title>
        <authorList>
            <person name="Li C."/>
        </authorList>
    </citation>
    <scope>NUCLEOTIDE SEQUENCE [LARGE SCALE GENOMIC DNA]</scope>
    <source>
        <strain evidence="1 2">NEAU-C40</strain>
    </source>
</reference>
<evidence type="ECO:0008006" key="3">
    <source>
        <dbReference type="Google" id="ProtNLM"/>
    </source>
</evidence>
<accession>A0A4U0RXJ1</accession>
<dbReference type="EMBL" id="SUMC01000087">
    <property type="protein sequence ID" value="TKA00297.1"/>
    <property type="molecule type" value="Genomic_DNA"/>
</dbReference>
<evidence type="ECO:0000313" key="1">
    <source>
        <dbReference type="EMBL" id="TKA00297.1"/>
    </source>
</evidence>
<dbReference type="SUPFAM" id="SSF54593">
    <property type="entry name" value="Glyoxalase/Bleomycin resistance protein/Dihydroxybiphenyl dioxygenase"/>
    <property type="match status" value="1"/>
</dbReference>
<keyword evidence="2" id="KW-1185">Reference proteome</keyword>
<dbReference type="RefSeq" id="WP_169317215.1">
    <property type="nucleotide sequence ID" value="NZ_SUMC01000087.1"/>
</dbReference>
<sequence length="264" mass="27540">MIAGVTHVTMEAGLEHGIALGIALGFELDFVDRVRLPAAFEGVEDSDHTLPLALLAGLRGIRLEVVQHRKPSGRRGAYSGIFRCPPPAPAHPVAGRRAIRDVLLRAGALADPTCRAVAGPDGEAWFEPSAAAGGLVGLLCHAEDVRAEAEFWSAFARARWTTVGPDAAWGSLSSPLFPAECRLVIVRGDGARPPHAMNDSGFPSIGLGSTAVDADRARAVAAGATVRSEPIVTDVGGRPLRMALIETPGGAPVELLSVHRSAPR</sequence>
<dbReference type="Proteomes" id="UP000305778">
    <property type="component" value="Unassembled WGS sequence"/>
</dbReference>
<gene>
    <name evidence="1" type="ORF">FCI23_43060</name>
</gene>
<dbReference type="Gene3D" id="3.10.180.10">
    <property type="entry name" value="2,3-Dihydroxybiphenyl 1,2-Dioxygenase, domain 1"/>
    <property type="match status" value="1"/>
</dbReference>
<name>A0A4U0RXJ1_9ACTN</name>
<proteinExistence type="predicted"/>
<evidence type="ECO:0000313" key="2">
    <source>
        <dbReference type="Proteomes" id="UP000305778"/>
    </source>
</evidence>
<protein>
    <recommendedName>
        <fullName evidence="3">VOC family protein</fullName>
    </recommendedName>
</protein>
<dbReference type="AlphaFoldDB" id="A0A4U0RXJ1"/>
<dbReference type="InterPro" id="IPR029068">
    <property type="entry name" value="Glyas_Bleomycin-R_OHBP_Dase"/>
</dbReference>
<comment type="caution">
    <text evidence="1">The sequence shown here is derived from an EMBL/GenBank/DDBJ whole genome shotgun (WGS) entry which is preliminary data.</text>
</comment>